<dbReference type="InParanoid" id="A0A0D0CCN5"/>
<name>A0A0D0CCN5_9AGAM</name>
<accession>A0A0D0CCN5</accession>
<dbReference type="Proteomes" id="UP000054538">
    <property type="component" value="Unassembled WGS sequence"/>
</dbReference>
<dbReference type="EMBL" id="KN829944">
    <property type="protein sequence ID" value="KIK73258.1"/>
    <property type="molecule type" value="Genomic_DNA"/>
</dbReference>
<reference evidence="2" key="2">
    <citation type="submission" date="2015-01" db="EMBL/GenBank/DDBJ databases">
        <title>Evolutionary Origins and Diversification of the Mycorrhizal Mutualists.</title>
        <authorList>
            <consortium name="DOE Joint Genome Institute"/>
            <consortium name="Mycorrhizal Genomics Consortium"/>
            <person name="Kohler A."/>
            <person name="Kuo A."/>
            <person name="Nagy L.G."/>
            <person name="Floudas D."/>
            <person name="Copeland A."/>
            <person name="Barry K.W."/>
            <person name="Cichocki N."/>
            <person name="Veneault-Fourrey C."/>
            <person name="LaButti K."/>
            <person name="Lindquist E.A."/>
            <person name="Lipzen A."/>
            <person name="Lundell T."/>
            <person name="Morin E."/>
            <person name="Murat C."/>
            <person name="Riley R."/>
            <person name="Ohm R."/>
            <person name="Sun H."/>
            <person name="Tunlid A."/>
            <person name="Henrissat B."/>
            <person name="Grigoriev I.V."/>
            <person name="Hibbett D.S."/>
            <person name="Martin F."/>
        </authorList>
    </citation>
    <scope>NUCLEOTIDE SEQUENCE [LARGE SCALE GENOMIC DNA]</scope>
    <source>
        <strain evidence="2">Ve08.2h10</strain>
    </source>
</reference>
<dbReference type="HOGENOM" id="CLU_027016_0_0_1"/>
<dbReference type="SUPFAM" id="SSF57798">
    <property type="entry name" value="Casein kinase II beta subunit"/>
    <property type="match status" value="1"/>
</dbReference>
<gene>
    <name evidence="1" type="ORF">PAXRUDRAFT_178892</name>
</gene>
<dbReference type="OrthoDB" id="2655622at2759"/>
<proteinExistence type="predicted"/>
<dbReference type="STRING" id="930991.A0A0D0CCN5"/>
<feature type="non-terminal residue" evidence="1">
    <location>
        <position position="1"/>
    </location>
</feature>
<dbReference type="GO" id="GO:0005956">
    <property type="term" value="C:protein kinase CK2 complex"/>
    <property type="evidence" value="ECO:0007669"/>
    <property type="project" value="InterPro"/>
</dbReference>
<reference evidence="1 2" key="1">
    <citation type="submission" date="2014-04" db="EMBL/GenBank/DDBJ databases">
        <authorList>
            <consortium name="DOE Joint Genome Institute"/>
            <person name="Kuo A."/>
            <person name="Kohler A."/>
            <person name="Jargeat P."/>
            <person name="Nagy L.G."/>
            <person name="Floudas D."/>
            <person name="Copeland A."/>
            <person name="Barry K.W."/>
            <person name="Cichocki N."/>
            <person name="Veneault-Fourrey C."/>
            <person name="LaButti K."/>
            <person name="Lindquist E.A."/>
            <person name="Lipzen A."/>
            <person name="Lundell T."/>
            <person name="Morin E."/>
            <person name="Murat C."/>
            <person name="Sun H."/>
            <person name="Tunlid A."/>
            <person name="Henrissat B."/>
            <person name="Grigoriev I.V."/>
            <person name="Hibbett D.S."/>
            <person name="Martin F."/>
            <person name="Nordberg H.P."/>
            <person name="Cantor M.N."/>
            <person name="Hua S.X."/>
        </authorList>
    </citation>
    <scope>NUCLEOTIDE SEQUENCE [LARGE SCALE GENOMIC DNA]</scope>
    <source>
        <strain evidence="1 2">Ve08.2h10</strain>
    </source>
</reference>
<evidence type="ECO:0000313" key="1">
    <source>
        <dbReference type="EMBL" id="KIK73258.1"/>
    </source>
</evidence>
<sequence length="368" mass="40987">HCYLCLDGGEDLYCCIQCPQVVCNICITVPVKSHSLVRGSDVNFTCPACHKAADRDNSGQMGQAFAPYWVTLLTFFFKGFTFHTSSKPVLTTFPIMSSHIVMTAGSQVNCEPLLIIHFYLKGMDLQGCPPRAICKYLRPYFPPNALHFSESEFDFGTRAKIAKHKGKMETMREGIGSVPSGRVVIFISTHSEEEQGDLFAGEEGPQTKPRPIAVKVDQFFSLLFTSRMDDLLKGATVVLLTCRWLVEHDQSFQDLCSSLCHLQVSNCVAFAAPHFQRSLSSSFLQALLCKTFIKGATLPSSMPFALENSFCIGQHSDMLLFSLTEASSDSPRGKFICDKLFWWNKQTRPYGTCLPLCCPVCGALRCWD</sequence>
<organism evidence="1 2">
    <name type="scientific">Paxillus rubicundulus Ve08.2h10</name>
    <dbReference type="NCBI Taxonomy" id="930991"/>
    <lineage>
        <taxon>Eukaryota</taxon>
        <taxon>Fungi</taxon>
        <taxon>Dikarya</taxon>
        <taxon>Basidiomycota</taxon>
        <taxon>Agaricomycotina</taxon>
        <taxon>Agaricomycetes</taxon>
        <taxon>Agaricomycetidae</taxon>
        <taxon>Boletales</taxon>
        <taxon>Paxilineae</taxon>
        <taxon>Paxillaceae</taxon>
        <taxon>Paxillus</taxon>
    </lineage>
</organism>
<protein>
    <submittedName>
        <fullName evidence="1">Uncharacterized protein</fullName>
    </submittedName>
</protein>
<dbReference type="InterPro" id="IPR035991">
    <property type="entry name" value="Casein_kinase_II_beta-like"/>
</dbReference>
<dbReference type="GO" id="GO:0019887">
    <property type="term" value="F:protein kinase regulator activity"/>
    <property type="evidence" value="ECO:0007669"/>
    <property type="project" value="InterPro"/>
</dbReference>
<keyword evidence="2" id="KW-1185">Reference proteome</keyword>
<evidence type="ECO:0000313" key="2">
    <source>
        <dbReference type="Proteomes" id="UP000054538"/>
    </source>
</evidence>
<dbReference type="AlphaFoldDB" id="A0A0D0CCN5"/>